<sequence length="113" mass="11102">MEEPFFQVMGLFGVIGTQGVVRNLNVAGSASTAPGPAATVDIGLLAGMNNGTVLRVNRSGTVLQGGAGTSSVPDTSIAGGLVGANAGSRPARGSAAAACANLTAMWRQATFPI</sequence>
<name>A0A7W8V8M2_PARAM</name>
<dbReference type="OrthoDB" id="218680at2"/>
<dbReference type="Proteomes" id="UP000592780">
    <property type="component" value="Unassembled WGS sequence"/>
</dbReference>
<organism evidence="1 2">
    <name type="scientific">Paraburkholderia atlantica</name>
    <dbReference type="NCBI Taxonomy" id="2654982"/>
    <lineage>
        <taxon>Bacteria</taxon>
        <taxon>Pseudomonadati</taxon>
        <taxon>Pseudomonadota</taxon>
        <taxon>Betaproteobacteria</taxon>
        <taxon>Burkholderiales</taxon>
        <taxon>Burkholderiaceae</taxon>
        <taxon>Paraburkholderia</taxon>
    </lineage>
</organism>
<reference evidence="1 2" key="1">
    <citation type="submission" date="2020-08" db="EMBL/GenBank/DDBJ databases">
        <title>Genomic Encyclopedia of Type Strains, Phase IV (KMG-V): Genome sequencing to study the core and pangenomes of soil and plant-associated prokaryotes.</title>
        <authorList>
            <person name="Whitman W."/>
        </authorList>
    </citation>
    <scope>NUCLEOTIDE SEQUENCE [LARGE SCALE GENOMIC DNA]</scope>
    <source>
        <strain evidence="1 2">JPY158</strain>
    </source>
</reference>
<evidence type="ECO:0000313" key="2">
    <source>
        <dbReference type="Proteomes" id="UP000592780"/>
    </source>
</evidence>
<dbReference type="Gene3D" id="2.160.20.110">
    <property type="match status" value="1"/>
</dbReference>
<dbReference type="RefSeq" id="WP_018435072.1">
    <property type="nucleotide sequence ID" value="NZ_JACHDD010000008.1"/>
</dbReference>
<comment type="caution">
    <text evidence="1">The sequence shown here is derived from an EMBL/GenBank/DDBJ whole genome shotgun (WGS) entry which is preliminary data.</text>
</comment>
<accession>A0A7W8V8M2</accession>
<evidence type="ECO:0000313" key="1">
    <source>
        <dbReference type="EMBL" id="MBB5426969.1"/>
    </source>
</evidence>
<keyword evidence="2" id="KW-1185">Reference proteome</keyword>
<proteinExistence type="predicted"/>
<protein>
    <submittedName>
        <fullName evidence="1">Uncharacterized protein</fullName>
    </submittedName>
</protein>
<dbReference type="EMBL" id="JACHDD010000008">
    <property type="protein sequence ID" value="MBB5426969.1"/>
    <property type="molecule type" value="Genomic_DNA"/>
</dbReference>
<gene>
    <name evidence="1" type="ORF">HDG40_005148</name>
</gene>
<dbReference type="AlphaFoldDB" id="A0A7W8V8M2"/>